<gene>
    <name evidence="2" type="ORF">BE18_07100</name>
</gene>
<dbReference type="Proteomes" id="UP000075515">
    <property type="component" value="Unassembled WGS sequence"/>
</dbReference>
<sequence length="147" mass="16290">MSDDGREREERPRGRGKGRRVRRQLAEWVSLGVSTALILALIVFLVHAGLTSARGSVVPEVKALPDRAEQHGGAWLLPVRVKNGGRQMLGDLGVELRYTPPGAPGPERVEATIDYLGKHSEQELYFYVPSDPRGMAIEARPLHYQVK</sequence>
<name>A0A150S8L0_SORCE</name>
<evidence type="ECO:0000313" key="2">
    <source>
        <dbReference type="EMBL" id="KYF85687.1"/>
    </source>
</evidence>
<organism evidence="2 3">
    <name type="scientific">Sorangium cellulosum</name>
    <name type="common">Polyangium cellulosum</name>
    <dbReference type="NCBI Taxonomy" id="56"/>
    <lineage>
        <taxon>Bacteria</taxon>
        <taxon>Pseudomonadati</taxon>
        <taxon>Myxococcota</taxon>
        <taxon>Polyangia</taxon>
        <taxon>Polyangiales</taxon>
        <taxon>Polyangiaceae</taxon>
        <taxon>Sorangium</taxon>
    </lineage>
</organism>
<proteinExistence type="predicted"/>
<dbReference type="AlphaFoldDB" id="A0A150S8L0"/>
<evidence type="ECO:0008006" key="4">
    <source>
        <dbReference type="Google" id="ProtNLM"/>
    </source>
</evidence>
<protein>
    <recommendedName>
        <fullName evidence="4">TIGR02588 family protein</fullName>
    </recommendedName>
</protein>
<feature type="transmembrane region" description="Helical" evidence="1">
    <location>
        <begin position="25"/>
        <end position="50"/>
    </location>
</feature>
<keyword evidence="1" id="KW-0472">Membrane</keyword>
<evidence type="ECO:0000313" key="3">
    <source>
        <dbReference type="Proteomes" id="UP000075515"/>
    </source>
</evidence>
<dbReference type="EMBL" id="JEMC01002673">
    <property type="protein sequence ID" value="KYF85687.1"/>
    <property type="molecule type" value="Genomic_DNA"/>
</dbReference>
<comment type="caution">
    <text evidence="2">The sequence shown here is derived from an EMBL/GenBank/DDBJ whole genome shotgun (WGS) entry which is preliminary data.</text>
</comment>
<accession>A0A150S8L0</accession>
<keyword evidence="1" id="KW-0812">Transmembrane</keyword>
<evidence type="ECO:0000256" key="1">
    <source>
        <dbReference type="SAM" id="Phobius"/>
    </source>
</evidence>
<reference evidence="2 3" key="1">
    <citation type="submission" date="2014-02" db="EMBL/GenBank/DDBJ databases">
        <title>The small core and large imbalanced accessory genome model reveals a collaborative survival strategy of Sorangium cellulosum strains in nature.</title>
        <authorList>
            <person name="Han K."/>
            <person name="Peng R."/>
            <person name="Blom J."/>
            <person name="Li Y.-Z."/>
        </authorList>
    </citation>
    <scope>NUCLEOTIDE SEQUENCE [LARGE SCALE GENOMIC DNA]</scope>
    <source>
        <strain evidence="2 3">So0149</strain>
    </source>
</reference>
<keyword evidence="1" id="KW-1133">Transmembrane helix</keyword>